<evidence type="ECO:0000313" key="7">
    <source>
        <dbReference type="Proteomes" id="UP000450599"/>
    </source>
</evidence>
<dbReference type="EMBL" id="CZBM01000005">
    <property type="protein sequence ID" value="CUQ18421.1"/>
    <property type="molecule type" value="Genomic_DNA"/>
</dbReference>
<dbReference type="Pfam" id="PF19910">
    <property type="entry name" value="DUF6383"/>
    <property type="match status" value="1"/>
</dbReference>
<feature type="chain" id="PRO_5033254889" description="DUF6383 domain-containing protein" evidence="1">
    <location>
        <begin position="22"/>
        <end position="984"/>
    </location>
</feature>
<sequence length="984" mass="105477">MNKRISTLFASFLLMAGAVFAAGETTPVKTYEALNKVTNGEKVYLGADPNEDTKAVTSFLKSVEVKNVGYGFATADEAGAEVFTVSGKKTENGTDYFQLLNAAGKVIYGTTSGDVVGTPDADAVKKGYCWFTFTEGTIKLGNKPLAYDMSSSTNVAKMLKASKETTADDLNKNLSGKGFSFKFPKAASEPDVNPFGEQMFAIDAATVYEQLELGVESVSGVCFVVANDAGLKLAKSDGKTKDNLKAATFIVLNPNATFGITSLDADKGEGFGFTTVKGEKLNSTNVKKDGKIAFVNAIYSVSEKNLANKGGQYTVQMKGVKVTKGADENHGSDLNVYVGAYSLTAGGLKTYITTKTSEDKLTLAQTTGDTWAKASDLLKTDGAAIYNIYFTGTQPESGKEDESLYGKYLVSMYAAEADEVRTASYPFVEKAVAPKDVDLKAPSAQWVVIAMPGMGSVTFKNLETNETFTANLYKTDKAGIYQAVNTEVGELNAENIKLVAVSGNEGFLNLTDAQLKQKAQLVFNGKSAVAVDKLYMYYNDDATKKQFDPVSDVAKSYSWAFEKAESVKNNFKYIYLKDDAVAEKEADMLTIQAYYLVDGDNGFKHGTDNNKYALAKHKDKKSENLSRLVFKKNVDGTYSVICLDSELNAEKAADNYDQVVTAGAQRLYVDVNEASFKEGLVGEEQSYTNVTVDFYQLGISLEATPRHATLDGDEGSISLKENKNGILEGVIGAEGLTFWLDTADSKAEIPSFYISKGIATEEPVTKAEEPAAATRNFLYYAKDSMYFWNESKAKFDVNANYALEGSYSGDPAKDTDVKAIFRPAVLAGVDTINTTVNGKAVVVAKEAKENVCSAGIDNFKFYITKIEGGYSVTPVGAATTYLYALNGKLGFTTNASKALPLTVGEGNPTSNESIDNSVSSSIVVTGNAGYVTIQGAQGETAYVRNLLGMPLAETVITSDNATIAVPAGIVLVTVGEETVKVVVK</sequence>
<dbReference type="EMBL" id="WKMW01000005">
    <property type="protein sequence ID" value="MRY83937.1"/>
    <property type="molecule type" value="Genomic_DNA"/>
</dbReference>
<protein>
    <recommendedName>
        <fullName evidence="2">DUF6383 domain-containing protein</fullName>
    </recommendedName>
</protein>
<reference evidence="3 6" key="1">
    <citation type="submission" date="2015-09" db="EMBL/GenBank/DDBJ databases">
        <authorList>
            <consortium name="Pathogen Informatics"/>
        </authorList>
    </citation>
    <scope>NUCLEOTIDE SEQUENCE [LARGE SCALE GENOMIC DNA]</scope>
    <source>
        <strain evidence="3 6">2789STDY5834948</strain>
    </source>
</reference>
<dbReference type="AlphaFoldDB" id="A0A174UCI2"/>
<dbReference type="Proteomes" id="UP000095332">
    <property type="component" value="Unassembled WGS sequence"/>
</dbReference>
<evidence type="ECO:0000313" key="6">
    <source>
        <dbReference type="Proteomes" id="UP000095332"/>
    </source>
</evidence>
<accession>A0A174UCI2</accession>
<dbReference type="RefSeq" id="WP_057328295.1">
    <property type="nucleotide sequence ID" value="NZ_CZBM01000005.1"/>
</dbReference>
<dbReference type="Proteomes" id="UP000450599">
    <property type="component" value="Unassembled WGS sequence"/>
</dbReference>
<feature type="signal peptide" evidence="1">
    <location>
        <begin position="1"/>
        <end position="21"/>
    </location>
</feature>
<feature type="domain" description="DUF6383" evidence="2">
    <location>
        <begin position="908"/>
        <end position="983"/>
    </location>
</feature>
<proteinExistence type="predicted"/>
<evidence type="ECO:0000313" key="4">
    <source>
        <dbReference type="EMBL" id="MRY83937.1"/>
    </source>
</evidence>
<evidence type="ECO:0000313" key="5">
    <source>
        <dbReference type="EMBL" id="MRZ05278.1"/>
    </source>
</evidence>
<evidence type="ECO:0000259" key="2">
    <source>
        <dbReference type="Pfam" id="PF19910"/>
    </source>
</evidence>
<gene>
    <name evidence="3" type="ORF">ERS852560_01657</name>
    <name evidence="5" type="ORF">GKD54_03405</name>
    <name evidence="4" type="ORF">GKD58_06690</name>
</gene>
<dbReference type="EMBL" id="WKMX01000003">
    <property type="protein sequence ID" value="MRZ05278.1"/>
    <property type="molecule type" value="Genomic_DNA"/>
</dbReference>
<dbReference type="Proteomes" id="UP000471216">
    <property type="component" value="Unassembled WGS sequence"/>
</dbReference>
<name>A0A174UCI2_PARDI</name>
<dbReference type="InterPro" id="IPR045963">
    <property type="entry name" value="DUF6383"/>
</dbReference>
<evidence type="ECO:0000313" key="3">
    <source>
        <dbReference type="EMBL" id="CUQ18421.1"/>
    </source>
</evidence>
<keyword evidence="1" id="KW-0732">Signal</keyword>
<organism evidence="3 6">
    <name type="scientific">Parabacteroides distasonis</name>
    <dbReference type="NCBI Taxonomy" id="823"/>
    <lineage>
        <taxon>Bacteria</taxon>
        <taxon>Pseudomonadati</taxon>
        <taxon>Bacteroidota</taxon>
        <taxon>Bacteroidia</taxon>
        <taxon>Bacteroidales</taxon>
        <taxon>Tannerellaceae</taxon>
        <taxon>Parabacteroides</taxon>
    </lineage>
</organism>
<evidence type="ECO:0000256" key="1">
    <source>
        <dbReference type="SAM" id="SignalP"/>
    </source>
</evidence>
<evidence type="ECO:0000313" key="8">
    <source>
        <dbReference type="Proteomes" id="UP000471216"/>
    </source>
</evidence>
<reference evidence="7 8" key="2">
    <citation type="journal article" date="2019" name="Nat. Med.">
        <title>A library of human gut bacterial isolates paired with longitudinal multiomics data enables mechanistic microbiome research.</title>
        <authorList>
            <person name="Poyet M."/>
            <person name="Groussin M."/>
            <person name="Gibbons S.M."/>
            <person name="Avila-Pacheco J."/>
            <person name="Jiang X."/>
            <person name="Kearney S.M."/>
            <person name="Perrotta A.R."/>
            <person name="Berdy B."/>
            <person name="Zhao S."/>
            <person name="Lieberman T.D."/>
            <person name="Swanson P.K."/>
            <person name="Smith M."/>
            <person name="Roesemann S."/>
            <person name="Alexander J.E."/>
            <person name="Rich S.A."/>
            <person name="Livny J."/>
            <person name="Vlamakis H."/>
            <person name="Clish C."/>
            <person name="Bullock K."/>
            <person name="Deik A."/>
            <person name="Scott J."/>
            <person name="Pierce K.A."/>
            <person name="Xavier R.J."/>
            <person name="Alm E.J."/>
        </authorList>
    </citation>
    <scope>NUCLEOTIDE SEQUENCE [LARGE SCALE GENOMIC DNA]</scope>
    <source>
        <strain evidence="5 8">BIOML-A10</strain>
        <strain evidence="4 7">BIOML-A11</strain>
    </source>
</reference>